<dbReference type="PANTHER" id="PTHR24198">
    <property type="entry name" value="ANKYRIN REPEAT AND PROTEIN KINASE DOMAIN-CONTAINING PROTEIN"/>
    <property type="match status" value="1"/>
</dbReference>
<dbReference type="Pfam" id="PF13637">
    <property type="entry name" value="Ank_4"/>
    <property type="match status" value="1"/>
</dbReference>
<dbReference type="OrthoDB" id="20872at2759"/>
<gene>
    <name evidence="4" type="ORF">VHEMI03256</name>
</gene>
<evidence type="ECO:0000256" key="1">
    <source>
        <dbReference type="ARBA" id="ARBA00022737"/>
    </source>
</evidence>
<dbReference type="HOGENOM" id="CLU_1256821_0_0_1"/>
<keyword evidence="1" id="KW-0677">Repeat</keyword>
<sequence length="220" mass="23941">MIRLLLDHKANPLATNVNGETPVAIAAYNGHTTVVQTLADHAYNAGCQGEADALENALEHAMFQAVRGLSPATVSLLLHKGYFPPLYSSKGRALIMEACQVGSSDILQLLLENGGDIEARYEAGKKLLTVATSLGNINVLQYLIQQGADVAAKDDSGKTMVMHLIQNQVVDKTTWDYVLDKKPDLNSRDELGRTALFHATDVGAHATVEMLYRVYKAQRH</sequence>
<reference evidence="4 5" key="1">
    <citation type="journal article" date="2015" name="Genome Announc.">
        <title>Draft Genome Sequence and Gene Annotation of the Entomopathogenic Fungus Verticillium hemipterigenum.</title>
        <authorList>
            <person name="Horn F."/>
            <person name="Habel A."/>
            <person name="Scharf D.H."/>
            <person name="Dworschak J."/>
            <person name="Brakhage A.A."/>
            <person name="Guthke R."/>
            <person name="Hertweck C."/>
            <person name="Linde J."/>
        </authorList>
    </citation>
    <scope>NUCLEOTIDE SEQUENCE [LARGE SCALE GENOMIC DNA]</scope>
</reference>
<feature type="repeat" description="ANK" evidence="3">
    <location>
        <begin position="90"/>
        <end position="122"/>
    </location>
</feature>
<dbReference type="SUPFAM" id="SSF48403">
    <property type="entry name" value="Ankyrin repeat"/>
    <property type="match status" value="1"/>
</dbReference>
<evidence type="ECO:0000313" key="4">
    <source>
        <dbReference type="EMBL" id="CEJ83780.1"/>
    </source>
</evidence>
<dbReference type="InterPro" id="IPR002110">
    <property type="entry name" value="Ankyrin_rpt"/>
</dbReference>
<dbReference type="Pfam" id="PF12796">
    <property type="entry name" value="Ank_2"/>
    <property type="match status" value="1"/>
</dbReference>
<keyword evidence="5" id="KW-1185">Reference proteome</keyword>
<dbReference type="EMBL" id="CDHN01000002">
    <property type="protein sequence ID" value="CEJ83780.1"/>
    <property type="molecule type" value="Genomic_DNA"/>
</dbReference>
<proteinExistence type="predicted"/>
<dbReference type="AlphaFoldDB" id="A0A0A1TAC6"/>
<dbReference type="InterPro" id="IPR036770">
    <property type="entry name" value="Ankyrin_rpt-contain_sf"/>
</dbReference>
<dbReference type="Proteomes" id="UP000039046">
    <property type="component" value="Unassembled WGS sequence"/>
</dbReference>
<evidence type="ECO:0000313" key="5">
    <source>
        <dbReference type="Proteomes" id="UP000039046"/>
    </source>
</evidence>
<dbReference type="PANTHER" id="PTHR24198:SF165">
    <property type="entry name" value="ANKYRIN REPEAT-CONTAINING PROTEIN-RELATED"/>
    <property type="match status" value="1"/>
</dbReference>
<dbReference type="Gene3D" id="1.25.40.20">
    <property type="entry name" value="Ankyrin repeat-containing domain"/>
    <property type="match status" value="2"/>
</dbReference>
<dbReference type="STRING" id="1531966.A0A0A1TAC6"/>
<dbReference type="PRINTS" id="PR01415">
    <property type="entry name" value="ANKYRIN"/>
</dbReference>
<dbReference type="SMART" id="SM00248">
    <property type="entry name" value="ANK"/>
    <property type="match status" value="5"/>
</dbReference>
<protein>
    <submittedName>
        <fullName evidence="4">Uncharacterized protein</fullName>
    </submittedName>
</protein>
<dbReference type="PROSITE" id="PS50088">
    <property type="entry name" value="ANK_REPEAT"/>
    <property type="match status" value="3"/>
</dbReference>
<dbReference type="PROSITE" id="PS50297">
    <property type="entry name" value="ANK_REP_REGION"/>
    <property type="match status" value="2"/>
</dbReference>
<evidence type="ECO:0000256" key="2">
    <source>
        <dbReference type="ARBA" id="ARBA00023043"/>
    </source>
</evidence>
<name>A0A0A1TAC6_9HYPO</name>
<feature type="repeat" description="ANK" evidence="3">
    <location>
        <begin position="123"/>
        <end position="155"/>
    </location>
</feature>
<accession>A0A0A1TAC6</accession>
<evidence type="ECO:0000256" key="3">
    <source>
        <dbReference type="PROSITE-ProRule" id="PRU00023"/>
    </source>
</evidence>
<organism evidence="4 5">
    <name type="scientific">[Torrubiella] hemipterigena</name>
    <dbReference type="NCBI Taxonomy" id="1531966"/>
    <lineage>
        <taxon>Eukaryota</taxon>
        <taxon>Fungi</taxon>
        <taxon>Dikarya</taxon>
        <taxon>Ascomycota</taxon>
        <taxon>Pezizomycotina</taxon>
        <taxon>Sordariomycetes</taxon>
        <taxon>Hypocreomycetidae</taxon>
        <taxon>Hypocreales</taxon>
        <taxon>Clavicipitaceae</taxon>
        <taxon>Clavicipitaceae incertae sedis</taxon>
        <taxon>'Torrubiella' clade</taxon>
    </lineage>
</organism>
<feature type="repeat" description="ANK" evidence="3">
    <location>
        <begin position="18"/>
        <end position="50"/>
    </location>
</feature>
<keyword evidence="2 3" id="KW-0040">ANK repeat</keyword>